<feature type="non-terminal residue" evidence="1">
    <location>
        <position position="43"/>
    </location>
</feature>
<proteinExistence type="predicted"/>
<evidence type="ECO:0000313" key="2">
    <source>
        <dbReference type="Proteomes" id="UP000016491"/>
    </source>
</evidence>
<dbReference type="Proteomes" id="UP000016491">
    <property type="component" value="Unassembled WGS sequence"/>
</dbReference>
<accession>A0ABC9TQP9</accession>
<evidence type="ECO:0000313" key="1">
    <source>
        <dbReference type="EMBL" id="ERI73608.1"/>
    </source>
</evidence>
<dbReference type="AlphaFoldDB" id="A0ABC9TQP9"/>
<organism evidence="1 2">
    <name type="scientific">[Clostridium] symbiosum ATCC 14940</name>
    <dbReference type="NCBI Taxonomy" id="411472"/>
    <lineage>
        <taxon>Bacteria</taxon>
        <taxon>Bacillati</taxon>
        <taxon>Bacillota</taxon>
        <taxon>Clostridia</taxon>
        <taxon>Lachnospirales</taxon>
        <taxon>Lachnospiraceae</taxon>
        <taxon>Otoolea</taxon>
    </lineage>
</organism>
<gene>
    <name evidence="1" type="ORF">CLOSYM_04776</name>
</gene>
<dbReference type="EMBL" id="AWSU01000383">
    <property type="protein sequence ID" value="ERI73608.1"/>
    <property type="molecule type" value="Genomic_DNA"/>
</dbReference>
<sequence>MIPCAGNTIWLQYSFIKELLEDSTSACRERIAAATGPSPFKVG</sequence>
<protein>
    <submittedName>
        <fullName evidence="1">Uncharacterized protein</fullName>
    </submittedName>
</protein>
<name>A0ABC9TQP9_CLOSY</name>
<comment type="caution">
    <text evidence="1">The sequence shown here is derived from an EMBL/GenBank/DDBJ whole genome shotgun (WGS) entry which is preliminary data.</text>
</comment>
<reference evidence="1 2" key="1">
    <citation type="submission" date="2013-07" db="EMBL/GenBank/DDBJ databases">
        <authorList>
            <person name="Weinstock G."/>
            <person name="Sodergren E."/>
            <person name="Wylie T."/>
            <person name="Fulton L."/>
            <person name="Fulton R."/>
            <person name="Fronick C."/>
            <person name="O'Laughlin M."/>
            <person name="Godfrey J."/>
            <person name="Miner T."/>
            <person name="Herter B."/>
            <person name="Appelbaum E."/>
            <person name="Cordes M."/>
            <person name="Lek S."/>
            <person name="Wollam A."/>
            <person name="Pepin K.H."/>
            <person name="Palsikar V.B."/>
            <person name="Mitreva M."/>
            <person name="Wilson R.K."/>
        </authorList>
    </citation>
    <scope>NUCLEOTIDE SEQUENCE [LARGE SCALE GENOMIC DNA]</scope>
    <source>
        <strain evidence="1 2">ATCC 14940</strain>
    </source>
</reference>